<dbReference type="Gene3D" id="1.10.510.10">
    <property type="entry name" value="Transferase(Phosphotransferase) domain 1"/>
    <property type="match status" value="1"/>
</dbReference>
<dbReference type="AlphaFoldDB" id="A0AAE0WV71"/>
<dbReference type="GO" id="GO:0004672">
    <property type="term" value="F:protein kinase activity"/>
    <property type="evidence" value="ECO:0007669"/>
    <property type="project" value="InterPro"/>
</dbReference>
<dbReference type="SUPFAM" id="SSF56112">
    <property type="entry name" value="Protein kinase-like (PK-like)"/>
    <property type="match status" value="1"/>
</dbReference>
<gene>
    <name evidence="2" type="ORF">LTR78_002300</name>
</gene>
<evidence type="ECO:0000313" key="2">
    <source>
        <dbReference type="EMBL" id="KAK3678204.1"/>
    </source>
</evidence>
<name>A0AAE0WV71_9PEZI</name>
<sequence>MEIGAVVAVVSAALKHGHGLVELCQDLKHARAQIEERIVEVQSYWRRSAMQLGFTRRVHASLGEEHQRHQVAIITILDGKLKAASHKIQRLVKKRRRADLELDQRLRVKRWKYVSVKPFLDGLIYDLAKWQRMFDPSWYLIMRIADPSIDQCLKIEVDATRPEVRRLLKTAKQIRSAILPATADESGIFLPSDGMNGISPINIPYSAAVWLRRHSSVFLTPSPAIPCTLRQLLQAPAAHSLSDRISLAKRLATSINYVHTLDFVHKNVRPENFLNFLDSPQSDLGSCYLIGFEQIRSADGKTYLRGDDAWEKNIYRHPERQGPYPQEAHNMQHDIYSLGICLLEVGLWSSFVLHGEDGQVQGAGQALGLSLDELRRKLVRRPASIKDHLVALAKRELPSLIGNIYTDVVVTCLTCLDDDNEEFGECEDHEDADGVFVGVKYIEQVC</sequence>
<dbReference type="PANTHER" id="PTHR37542:SF1">
    <property type="entry name" value="PRION-INHIBITION AND PROPAGATION HELO DOMAIN-CONTAINING PROTEIN"/>
    <property type="match status" value="1"/>
</dbReference>
<organism evidence="2 3">
    <name type="scientific">Recurvomyces mirabilis</name>
    <dbReference type="NCBI Taxonomy" id="574656"/>
    <lineage>
        <taxon>Eukaryota</taxon>
        <taxon>Fungi</taxon>
        <taxon>Dikarya</taxon>
        <taxon>Ascomycota</taxon>
        <taxon>Pezizomycotina</taxon>
        <taxon>Dothideomycetes</taxon>
        <taxon>Dothideomycetidae</taxon>
        <taxon>Mycosphaerellales</taxon>
        <taxon>Teratosphaeriaceae</taxon>
        <taxon>Recurvomyces</taxon>
    </lineage>
</organism>
<dbReference type="PANTHER" id="PTHR37542">
    <property type="entry name" value="HELO DOMAIN-CONTAINING PROTEIN-RELATED"/>
    <property type="match status" value="1"/>
</dbReference>
<keyword evidence="3" id="KW-1185">Reference proteome</keyword>
<dbReference type="GO" id="GO:0005524">
    <property type="term" value="F:ATP binding"/>
    <property type="evidence" value="ECO:0007669"/>
    <property type="project" value="InterPro"/>
</dbReference>
<dbReference type="PROSITE" id="PS50011">
    <property type="entry name" value="PROTEIN_KINASE_DOM"/>
    <property type="match status" value="1"/>
</dbReference>
<reference evidence="2" key="1">
    <citation type="submission" date="2023-07" db="EMBL/GenBank/DDBJ databases">
        <title>Black Yeasts Isolated from many extreme environments.</title>
        <authorList>
            <person name="Coleine C."/>
            <person name="Stajich J.E."/>
            <person name="Selbmann L."/>
        </authorList>
    </citation>
    <scope>NUCLEOTIDE SEQUENCE</scope>
    <source>
        <strain evidence="2">CCFEE 5485</strain>
    </source>
</reference>
<feature type="domain" description="Protein kinase" evidence="1">
    <location>
        <begin position="113"/>
        <end position="432"/>
    </location>
</feature>
<dbReference type="InterPro" id="IPR000719">
    <property type="entry name" value="Prot_kinase_dom"/>
</dbReference>
<dbReference type="EMBL" id="JAUTXT010000005">
    <property type="protein sequence ID" value="KAK3678204.1"/>
    <property type="molecule type" value="Genomic_DNA"/>
</dbReference>
<evidence type="ECO:0000313" key="3">
    <source>
        <dbReference type="Proteomes" id="UP001274830"/>
    </source>
</evidence>
<accession>A0AAE0WV71</accession>
<dbReference type="InterPro" id="IPR011009">
    <property type="entry name" value="Kinase-like_dom_sf"/>
</dbReference>
<comment type="caution">
    <text evidence="2">The sequence shown here is derived from an EMBL/GenBank/DDBJ whole genome shotgun (WGS) entry which is preliminary data.</text>
</comment>
<protein>
    <recommendedName>
        <fullName evidence="1">Protein kinase domain-containing protein</fullName>
    </recommendedName>
</protein>
<dbReference type="Proteomes" id="UP001274830">
    <property type="component" value="Unassembled WGS sequence"/>
</dbReference>
<evidence type="ECO:0000259" key="1">
    <source>
        <dbReference type="PROSITE" id="PS50011"/>
    </source>
</evidence>
<proteinExistence type="predicted"/>